<gene>
    <name evidence="3" type="ORF">MCOR_2550</name>
</gene>
<dbReference type="Gene3D" id="2.170.300.10">
    <property type="entry name" value="Tie2 ligand-binding domain superfamily"/>
    <property type="match status" value="1"/>
</dbReference>
<evidence type="ECO:0000256" key="1">
    <source>
        <dbReference type="SAM" id="Phobius"/>
    </source>
</evidence>
<keyword evidence="2" id="KW-0732">Signal</keyword>
<evidence type="ECO:0000256" key="2">
    <source>
        <dbReference type="SAM" id="SignalP"/>
    </source>
</evidence>
<proteinExistence type="predicted"/>
<dbReference type="EMBL" id="CACVKT020000521">
    <property type="protein sequence ID" value="CAC5359843.1"/>
    <property type="molecule type" value="Genomic_DNA"/>
</dbReference>
<evidence type="ECO:0000313" key="4">
    <source>
        <dbReference type="Proteomes" id="UP000507470"/>
    </source>
</evidence>
<feature type="signal peptide" evidence="2">
    <location>
        <begin position="1"/>
        <end position="18"/>
    </location>
</feature>
<dbReference type="OrthoDB" id="6082797at2759"/>
<keyword evidence="4" id="KW-1185">Reference proteome</keyword>
<feature type="chain" id="PRO_5027080037" description="MEGF10_11" evidence="2">
    <location>
        <begin position="19"/>
        <end position="212"/>
    </location>
</feature>
<name>A0A6J8A0H7_MYTCO</name>
<protein>
    <recommendedName>
        <fullName evidence="5">MEGF10_11</fullName>
    </recommendedName>
</protein>
<evidence type="ECO:0000313" key="3">
    <source>
        <dbReference type="EMBL" id="CAC5359843.1"/>
    </source>
</evidence>
<dbReference type="Proteomes" id="UP000507470">
    <property type="component" value="Unassembled WGS sequence"/>
</dbReference>
<organism evidence="3 4">
    <name type="scientific">Mytilus coruscus</name>
    <name type="common">Sea mussel</name>
    <dbReference type="NCBI Taxonomy" id="42192"/>
    <lineage>
        <taxon>Eukaryota</taxon>
        <taxon>Metazoa</taxon>
        <taxon>Spiralia</taxon>
        <taxon>Lophotrochozoa</taxon>
        <taxon>Mollusca</taxon>
        <taxon>Bivalvia</taxon>
        <taxon>Autobranchia</taxon>
        <taxon>Pteriomorphia</taxon>
        <taxon>Mytilida</taxon>
        <taxon>Mytiloidea</taxon>
        <taxon>Mytilidae</taxon>
        <taxon>Mytilinae</taxon>
        <taxon>Mytilus</taxon>
    </lineage>
</organism>
<keyword evidence="1" id="KW-0472">Membrane</keyword>
<sequence length="212" mass="23892">MEWIVVYVVFLLFSTVQATTPTPGVCQIYRRIRNGVSYTNVKVAICCNNHYMSNDKVCVECPIGQHSKGEVCTKCEDGLFGRKCSFTCNCNPTERCDHVKGCVPKDMLDVETRTVVPTDKSPNSNPQETEVNNVVIYMTCVAVGSVLIVVFGLIIKNSEATCRRKPSNKVMKTEIKKRKWSNFSFGKANVKDKKESLYADINEKYMLNFDGE</sequence>
<feature type="transmembrane region" description="Helical" evidence="1">
    <location>
        <begin position="134"/>
        <end position="155"/>
    </location>
</feature>
<keyword evidence="1" id="KW-1133">Transmembrane helix</keyword>
<reference evidence="3 4" key="1">
    <citation type="submission" date="2020-06" db="EMBL/GenBank/DDBJ databases">
        <authorList>
            <person name="Li R."/>
            <person name="Bekaert M."/>
        </authorList>
    </citation>
    <scope>NUCLEOTIDE SEQUENCE [LARGE SCALE GENOMIC DNA]</scope>
    <source>
        <strain evidence="4">wild</strain>
    </source>
</reference>
<keyword evidence="1" id="KW-0812">Transmembrane</keyword>
<evidence type="ECO:0008006" key="5">
    <source>
        <dbReference type="Google" id="ProtNLM"/>
    </source>
</evidence>
<dbReference type="AlphaFoldDB" id="A0A6J8A0H7"/>
<accession>A0A6J8A0H7</accession>